<evidence type="ECO:0000256" key="1">
    <source>
        <dbReference type="SAM" id="MobiDB-lite"/>
    </source>
</evidence>
<proteinExistence type="predicted"/>
<dbReference type="OrthoDB" id="9977517at2759"/>
<keyword evidence="3" id="KW-1185">Reference proteome</keyword>
<gene>
    <name evidence="2" type="ORF">MCOR_10234</name>
</gene>
<dbReference type="PANTHER" id="PTHR39369:SF6">
    <property type="entry name" value="LIN-24 (TWENTY-FOUR) LIKE"/>
    <property type="match status" value="1"/>
</dbReference>
<organism evidence="2 3">
    <name type="scientific">Mytilus coruscus</name>
    <name type="common">Sea mussel</name>
    <dbReference type="NCBI Taxonomy" id="42192"/>
    <lineage>
        <taxon>Eukaryota</taxon>
        <taxon>Metazoa</taxon>
        <taxon>Spiralia</taxon>
        <taxon>Lophotrochozoa</taxon>
        <taxon>Mollusca</taxon>
        <taxon>Bivalvia</taxon>
        <taxon>Autobranchia</taxon>
        <taxon>Pteriomorphia</taxon>
        <taxon>Mytilida</taxon>
        <taxon>Mytiloidea</taxon>
        <taxon>Mytilidae</taxon>
        <taxon>Mytilinae</taxon>
        <taxon>Mytilus</taxon>
    </lineage>
</organism>
<dbReference type="CDD" id="cd20237">
    <property type="entry name" value="PFM_LIN24-like"/>
    <property type="match status" value="1"/>
</dbReference>
<sequence>MSRWILDLNVKDRYKQLMRNMLCACGNESTDSGPIIDIDQVLQDYAWRELKRDARWYQSPLLRRSFYEIEIPWNFYEFIHKTVNFSLRNNNHISSDGFKNRKQVELFSTQYENNTAKDQVYNLKTNRQTQARTYVSFQKGFAIKGKANFSIDIPERFGHCGVTASASGKLKVTKIRGESLEEMFAWQVDSDITVDPYHVTNVKLVVTEDEFVADFEIKTTMRMPTGEAPIILKRKRDNHIQAVLLISDLHEAFSDLSNTVVNFVKSESTGSSKGVVEFCTTGILDSVRWRDQRITIESKPLSPSITEAADLLYDIPLYAKDIYSQVIKHATKEKENRIDMYTQDQINQGASASLSKTETRDLRLNIIPKIITEGPDSDVFFKDSEISMGDAITALSVAAHPIIRQSELPKVSDEIKVDIPKVPEPQQPTQQQRRPSLTSLKRSAYDSPLQVIKELSLEDKQKSEDSTNSPDSSDSQRFSKVTSV</sequence>
<evidence type="ECO:0000313" key="2">
    <source>
        <dbReference type="EMBL" id="CAC5371971.1"/>
    </source>
</evidence>
<reference evidence="2 3" key="1">
    <citation type="submission" date="2020-06" db="EMBL/GenBank/DDBJ databases">
        <authorList>
            <person name="Li R."/>
            <person name="Bekaert M."/>
        </authorList>
    </citation>
    <scope>NUCLEOTIDE SEQUENCE [LARGE SCALE GENOMIC DNA]</scope>
    <source>
        <strain evidence="3">wild</strain>
    </source>
</reference>
<dbReference type="SUPFAM" id="SSF56973">
    <property type="entry name" value="Aerolisin/ETX pore-forming domain"/>
    <property type="match status" value="1"/>
</dbReference>
<dbReference type="PANTHER" id="PTHR39369">
    <property type="entry name" value="LIN-24 (TWENTY-FOUR) LIKE"/>
    <property type="match status" value="1"/>
</dbReference>
<dbReference type="Gene3D" id="2.170.15.10">
    <property type="entry name" value="Proaerolysin, chain A, domain 3"/>
    <property type="match status" value="1"/>
</dbReference>
<name>A0A6J8ATL9_MYTCO</name>
<feature type="compositionally biased region" description="Polar residues" evidence="1">
    <location>
        <begin position="466"/>
        <end position="484"/>
    </location>
</feature>
<dbReference type="EMBL" id="CACVKT020001833">
    <property type="protein sequence ID" value="CAC5371971.1"/>
    <property type="molecule type" value="Genomic_DNA"/>
</dbReference>
<accession>A0A6J8ATL9</accession>
<dbReference type="Proteomes" id="UP000507470">
    <property type="component" value="Unassembled WGS sequence"/>
</dbReference>
<protein>
    <submittedName>
        <fullName evidence="2">Uncharacterized protein</fullName>
    </submittedName>
</protein>
<dbReference type="AlphaFoldDB" id="A0A6J8ATL9"/>
<feature type="compositionally biased region" description="Basic and acidic residues" evidence="1">
    <location>
        <begin position="455"/>
        <end position="465"/>
    </location>
</feature>
<feature type="region of interest" description="Disordered" evidence="1">
    <location>
        <begin position="420"/>
        <end position="484"/>
    </location>
</feature>
<evidence type="ECO:0000313" key="3">
    <source>
        <dbReference type="Proteomes" id="UP000507470"/>
    </source>
</evidence>